<dbReference type="InParanoid" id="A0A1Z5K7L3"/>
<accession>A0A1Z5K7L3</accession>
<sequence length="293" mass="32485">MFSIAKKVSTQFGAKITPQLLRQPRIACYKLDRAFLSSSLDDDDDFKPQSPKEITIEIAEGIADTTQFYMRYGLSRQRLEHLAQSEQPVLHKWQKMMEVFLMTQVHVIGSIGYTANEQGLSKYAQDLQSCLQKADPDVQKVLTDIRRDTWREMVATAFSLDVVDIPTLGIVDARNHMHKVASKMMEPSVLLEIQTQSSKISHDDPEIELQLKHQVLQNVIINQVYLGGSPSLVEELGFGSGGEGYAKMQCAMSDHEGDPLVGEYAAAAMVRIWQSAGIDISSITGGAPGSPPM</sequence>
<protein>
    <submittedName>
        <fullName evidence="1">Uncharacterized protein</fullName>
    </submittedName>
</protein>
<organism evidence="1 2">
    <name type="scientific">Fistulifera solaris</name>
    <name type="common">Oleaginous diatom</name>
    <dbReference type="NCBI Taxonomy" id="1519565"/>
    <lineage>
        <taxon>Eukaryota</taxon>
        <taxon>Sar</taxon>
        <taxon>Stramenopiles</taxon>
        <taxon>Ochrophyta</taxon>
        <taxon>Bacillariophyta</taxon>
        <taxon>Bacillariophyceae</taxon>
        <taxon>Bacillariophycidae</taxon>
        <taxon>Naviculales</taxon>
        <taxon>Naviculaceae</taxon>
        <taxon>Fistulifera</taxon>
    </lineage>
</organism>
<reference evidence="1 2" key="1">
    <citation type="journal article" date="2015" name="Plant Cell">
        <title>Oil accumulation by the oleaginous diatom Fistulifera solaris as revealed by the genome and transcriptome.</title>
        <authorList>
            <person name="Tanaka T."/>
            <person name="Maeda Y."/>
            <person name="Veluchamy A."/>
            <person name="Tanaka M."/>
            <person name="Abida H."/>
            <person name="Marechal E."/>
            <person name="Bowler C."/>
            <person name="Muto M."/>
            <person name="Sunaga Y."/>
            <person name="Tanaka M."/>
            <person name="Yoshino T."/>
            <person name="Taniguchi T."/>
            <person name="Fukuda Y."/>
            <person name="Nemoto M."/>
            <person name="Matsumoto M."/>
            <person name="Wong P.S."/>
            <person name="Aburatani S."/>
            <person name="Fujibuchi W."/>
        </authorList>
    </citation>
    <scope>NUCLEOTIDE SEQUENCE [LARGE SCALE GENOMIC DNA]</scope>
    <source>
        <strain evidence="1 2">JPCC DA0580</strain>
    </source>
</reference>
<proteinExistence type="predicted"/>
<name>A0A1Z5K7L3_FISSO</name>
<evidence type="ECO:0000313" key="2">
    <source>
        <dbReference type="Proteomes" id="UP000198406"/>
    </source>
</evidence>
<evidence type="ECO:0000313" key="1">
    <source>
        <dbReference type="EMBL" id="GAX22091.1"/>
    </source>
</evidence>
<dbReference type="AlphaFoldDB" id="A0A1Z5K7L3"/>
<gene>
    <name evidence="1" type="ORF">FisN_6Hh339</name>
</gene>
<comment type="caution">
    <text evidence="1">The sequence shown here is derived from an EMBL/GenBank/DDBJ whole genome shotgun (WGS) entry which is preliminary data.</text>
</comment>
<dbReference type="OrthoDB" id="192661at2759"/>
<dbReference type="Proteomes" id="UP000198406">
    <property type="component" value="Unassembled WGS sequence"/>
</dbReference>
<keyword evidence="2" id="KW-1185">Reference proteome</keyword>
<dbReference type="EMBL" id="BDSP01000177">
    <property type="protein sequence ID" value="GAX22091.1"/>
    <property type="molecule type" value="Genomic_DNA"/>
</dbReference>